<protein>
    <submittedName>
        <fullName evidence="1">Uncharacterized protein</fullName>
    </submittedName>
</protein>
<keyword evidence="2" id="KW-1185">Reference proteome</keyword>
<dbReference type="EMBL" id="CM064437">
    <property type="protein sequence ID" value="KAK3437920.1"/>
    <property type="molecule type" value="Genomic_DNA"/>
</dbReference>
<gene>
    <name evidence="1" type="ORF">EUGRSUZ_C02554</name>
</gene>
<comment type="caution">
    <text evidence="1">The sequence shown here is derived from an EMBL/GenBank/DDBJ whole genome shotgun (WGS) entry which is preliminary data.</text>
</comment>
<organism evidence="1 2">
    <name type="scientific">Eucalyptus grandis</name>
    <name type="common">Flooded gum</name>
    <dbReference type="NCBI Taxonomy" id="71139"/>
    <lineage>
        <taxon>Eukaryota</taxon>
        <taxon>Viridiplantae</taxon>
        <taxon>Streptophyta</taxon>
        <taxon>Embryophyta</taxon>
        <taxon>Tracheophyta</taxon>
        <taxon>Spermatophyta</taxon>
        <taxon>Magnoliopsida</taxon>
        <taxon>eudicotyledons</taxon>
        <taxon>Gunneridae</taxon>
        <taxon>Pentapetalae</taxon>
        <taxon>rosids</taxon>
        <taxon>malvids</taxon>
        <taxon>Myrtales</taxon>
        <taxon>Myrtaceae</taxon>
        <taxon>Myrtoideae</taxon>
        <taxon>Eucalypteae</taxon>
        <taxon>Eucalyptus</taxon>
    </lineage>
</organism>
<accession>A0ACC3LG96</accession>
<proteinExistence type="predicted"/>
<evidence type="ECO:0000313" key="2">
    <source>
        <dbReference type="Proteomes" id="UP000030711"/>
    </source>
</evidence>
<dbReference type="Proteomes" id="UP000030711">
    <property type="component" value="Chromosome 3"/>
</dbReference>
<evidence type="ECO:0000313" key="1">
    <source>
        <dbReference type="EMBL" id="KAK3437920.1"/>
    </source>
</evidence>
<sequence>MSLQILAIPSSSPAHETSRVAERRLANFHPSIWGDYFLKYASDSNSVSSPAIAEDRIEGLKGELRKMLIGAMDKPSQKLNLIDQIQRLGIAYHFEIEIYQQLEQIHKSYFELHDGDNDNDLHTIALLFRLLRQQGYAISCVRHALKQPIHKGIPRLEARRYISLYQEEPLHNEVLLSFTKLDFNLLQEQHQKELGNLTRWWKDLDVERKFPFARDRLVEMYLWMSGVYFELEYEATREILTKVFSIVTIIDDIYDVYGTLEELELFTEAIERWDVEAKDGLPEYMQACYKIVLDLYDEIGYEVTRKGRSDCLFYAKEAMKNQVRAYFTEAKWFHQNHIPTMEEYMPIALPTTAVELLLVMLLLGMGDTVTKDVFDWLLYSNPKMVNAVKVVCRLMDDIAGHKFEQERGHGPSSVECFMKQYGVTEEEAKEELHNQVANAWKDINEGLCCSTNVSRQLLVRILNFTRVVHVVYRDEIDLYTHAGTKLKEHVTNLYVNPLPM</sequence>
<name>A0ACC3LG96_EUCGR</name>
<reference evidence="1 2" key="1">
    <citation type="journal article" date="2014" name="Nature">
        <title>The genome of Eucalyptus grandis.</title>
        <authorList>
            <person name="Myburg A.A."/>
            <person name="Grattapaglia D."/>
            <person name="Tuskan G.A."/>
            <person name="Hellsten U."/>
            <person name="Hayes R.D."/>
            <person name="Grimwood J."/>
            <person name="Jenkins J."/>
            <person name="Lindquist E."/>
            <person name="Tice H."/>
            <person name="Bauer D."/>
            <person name="Goodstein D.M."/>
            <person name="Dubchak I."/>
            <person name="Poliakov A."/>
            <person name="Mizrachi E."/>
            <person name="Kullan A.R."/>
            <person name="Hussey S.G."/>
            <person name="Pinard D."/>
            <person name="van der Merwe K."/>
            <person name="Singh P."/>
            <person name="van Jaarsveld I."/>
            <person name="Silva-Junior O.B."/>
            <person name="Togawa R.C."/>
            <person name="Pappas M.R."/>
            <person name="Faria D.A."/>
            <person name="Sansaloni C.P."/>
            <person name="Petroli C.D."/>
            <person name="Yang X."/>
            <person name="Ranjan P."/>
            <person name="Tschaplinski T.J."/>
            <person name="Ye C.Y."/>
            <person name="Li T."/>
            <person name="Sterck L."/>
            <person name="Vanneste K."/>
            <person name="Murat F."/>
            <person name="Soler M."/>
            <person name="Clemente H.S."/>
            <person name="Saidi N."/>
            <person name="Cassan-Wang H."/>
            <person name="Dunand C."/>
            <person name="Hefer C.A."/>
            <person name="Bornberg-Bauer E."/>
            <person name="Kersting A.R."/>
            <person name="Vining K."/>
            <person name="Amarasinghe V."/>
            <person name="Ranik M."/>
            <person name="Naithani S."/>
            <person name="Elser J."/>
            <person name="Boyd A.E."/>
            <person name="Liston A."/>
            <person name="Spatafora J.W."/>
            <person name="Dharmwardhana P."/>
            <person name="Raja R."/>
            <person name="Sullivan C."/>
            <person name="Romanel E."/>
            <person name="Alves-Ferreira M."/>
            <person name="Kulheim C."/>
            <person name="Foley W."/>
            <person name="Carocha V."/>
            <person name="Paiva J."/>
            <person name="Kudrna D."/>
            <person name="Brommonschenkel S.H."/>
            <person name="Pasquali G."/>
            <person name="Byrne M."/>
            <person name="Rigault P."/>
            <person name="Tibbits J."/>
            <person name="Spokevicius A."/>
            <person name="Jones R.C."/>
            <person name="Steane D.A."/>
            <person name="Vaillancourt R.E."/>
            <person name="Potts B.M."/>
            <person name="Joubert F."/>
            <person name="Barry K."/>
            <person name="Pappas G.J."/>
            <person name="Strauss S.H."/>
            <person name="Jaiswal P."/>
            <person name="Grima-Pettenati J."/>
            <person name="Salse J."/>
            <person name="Van de Peer Y."/>
            <person name="Rokhsar D.S."/>
            <person name="Schmutz J."/>
        </authorList>
    </citation>
    <scope>NUCLEOTIDE SEQUENCE [LARGE SCALE GENOMIC DNA]</scope>
    <source>
        <strain evidence="2">cv. BRASUZ1</strain>
        <tissue evidence="1">Leaf extractions</tissue>
    </source>
</reference>